<keyword evidence="11" id="KW-1185">Reference proteome</keyword>
<dbReference type="PANTHER" id="PTHR11616:SF265">
    <property type="entry name" value="TRANSPORTER"/>
    <property type="match status" value="1"/>
</dbReference>
<dbReference type="PRINTS" id="PR00176">
    <property type="entry name" value="NANEUSMPORT"/>
</dbReference>
<feature type="transmembrane region" description="Helical" evidence="9">
    <location>
        <begin position="76"/>
        <end position="97"/>
    </location>
</feature>
<evidence type="ECO:0000256" key="3">
    <source>
        <dbReference type="ARBA" id="ARBA00022692"/>
    </source>
</evidence>
<keyword evidence="2 8" id="KW-0813">Transport</keyword>
<feature type="transmembrane region" description="Helical" evidence="9">
    <location>
        <begin position="267"/>
        <end position="287"/>
    </location>
</feature>
<dbReference type="GO" id="GO:0015293">
    <property type="term" value="F:symporter activity"/>
    <property type="evidence" value="ECO:0007669"/>
    <property type="project" value="UniProtKB-KW"/>
</dbReference>
<proteinExistence type="inferred from homology"/>
<dbReference type="SUPFAM" id="SSF161070">
    <property type="entry name" value="SNF-like"/>
    <property type="match status" value="1"/>
</dbReference>
<feature type="binding site" evidence="6">
    <location>
        <position position="423"/>
    </location>
    <ligand>
        <name>Na(+)</name>
        <dbReference type="ChEBI" id="CHEBI:29101"/>
        <label>1</label>
    </ligand>
</feature>
<dbReference type="GO" id="GO:0035725">
    <property type="term" value="P:sodium ion transmembrane transport"/>
    <property type="evidence" value="ECO:0000318"/>
    <property type="project" value="GO_Central"/>
</dbReference>
<dbReference type="KEGG" id="spu:105442292"/>
<accession>A0A7M7SWH8</accession>
<dbReference type="GO" id="GO:0006865">
    <property type="term" value="P:amino acid transport"/>
    <property type="evidence" value="ECO:0000318"/>
    <property type="project" value="GO_Central"/>
</dbReference>
<keyword evidence="5 9" id="KW-0472">Membrane</keyword>
<keyword evidence="6" id="KW-0479">Metal-binding</keyword>
<dbReference type="GO" id="GO:0005886">
    <property type="term" value="C:plasma membrane"/>
    <property type="evidence" value="ECO:0000318"/>
    <property type="project" value="GO_Central"/>
</dbReference>
<dbReference type="AlphaFoldDB" id="A0A7M7SWH8"/>
<dbReference type="InParanoid" id="A0A7M7SWH8"/>
<dbReference type="InterPro" id="IPR037272">
    <property type="entry name" value="SNS_sf"/>
</dbReference>
<feature type="disulfide bond" evidence="7">
    <location>
        <begin position="157"/>
        <end position="166"/>
    </location>
</feature>
<feature type="binding site" evidence="6">
    <location>
        <position position="55"/>
    </location>
    <ligand>
        <name>Na(+)</name>
        <dbReference type="ChEBI" id="CHEBI:29101"/>
        <label>1</label>
    </ligand>
</feature>
<evidence type="ECO:0000256" key="4">
    <source>
        <dbReference type="ARBA" id="ARBA00022989"/>
    </source>
</evidence>
<evidence type="ECO:0000313" key="10">
    <source>
        <dbReference type="EnsemblMetazoa" id="XP_030836339"/>
    </source>
</evidence>
<feature type="binding site" evidence="6">
    <location>
        <position position="59"/>
    </location>
    <ligand>
        <name>Na(+)</name>
        <dbReference type="ChEBI" id="CHEBI:29101"/>
        <label>1</label>
    </ligand>
</feature>
<dbReference type="GO" id="GO:0046872">
    <property type="term" value="F:metal ion binding"/>
    <property type="evidence" value="ECO:0007669"/>
    <property type="project" value="UniProtKB-KW"/>
</dbReference>
<evidence type="ECO:0000256" key="6">
    <source>
        <dbReference type="PIRSR" id="PIRSR600175-1"/>
    </source>
</evidence>
<feature type="transmembrane region" description="Helical" evidence="9">
    <location>
        <begin position="405"/>
        <end position="422"/>
    </location>
</feature>
<feature type="binding site" evidence="6">
    <location>
        <position position="52"/>
    </location>
    <ligand>
        <name>Na(+)</name>
        <dbReference type="ChEBI" id="CHEBI:29101"/>
        <label>1</label>
    </ligand>
</feature>
<dbReference type="RefSeq" id="XP_030836339.1">
    <property type="nucleotide sequence ID" value="XM_030980479.1"/>
</dbReference>
<dbReference type="Pfam" id="PF00209">
    <property type="entry name" value="SNF"/>
    <property type="match status" value="1"/>
</dbReference>
<dbReference type="Proteomes" id="UP000007110">
    <property type="component" value="Unassembled WGS sequence"/>
</dbReference>
<feature type="binding site" evidence="6">
    <location>
        <position position="54"/>
    </location>
    <ligand>
        <name>Na(+)</name>
        <dbReference type="ChEBI" id="CHEBI:29101"/>
        <label>1</label>
    </ligand>
</feature>
<evidence type="ECO:0000313" key="11">
    <source>
        <dbReference type="Proteomes" id="UP000007110"/>
    </source>
</evidence>
<feature type="transmembrane region" description="Helical" evidence="9">
    <location>
        <begin position="566"/>
        <end position="589"/>
    </location>
</feature>
<feature type="transmembrane region" description="Helical" evidence="9">
    <location>
        <begin position="238"/>
        <end position="258"/>
    </location>
</feature>
<evidence type="ECO:0000256" key="7">
    <source>
        <dbReference type="PIRSR" id="PIRSR600175-2"/>
    </source>
</evidence>
<dbReference type="PROSITE" id="PS50267">
    <property type="entry name" value="NA_NEUROTRAN_SYMP_3"/>
    <property type="match status" value="1"/>
</dbReference>
<keyword evidence="6" id="KW-0915">Sodium</keyword>
<dbReference type="PROSITE" id="PS00610">
    <property type="entry name" value="NA_NEUROTRAN_SYMP_1"/>
    <property type="match status" value="1"/>
</dbReference>
<comment type="similarity">
    <text evidence="8">Belongs to the sodium:neurotransmitter symporter (SNF) (TC 2.A.22) family.</text>
</comment>
<keyword evidence="4 9" id="KW-1133">Transmembrane helix</keyword>
<evidence type="ECO:0000256" key="1">
    <source>
        <dbReference type="ARBA" id="ARBA00004141"/>
    </source>
</evidence>
<name>A0A7M7SWH8_STRPU</name>
<feature type="binding site" evidence="6">
    <location>
        <position position="323"/>
    </location>
    <ligand>
        <name>Na(+)</name>
        <dbReference type="ChEBI" id="CHEBI:29101"/>
        <label>1</label>
    </ligand>
</feature>
<evidence type="ECO:0000256" key="5">
    <source>
        <dbReference type="ARBA" id="ARBA00023136"/>
    </source>
</evidence>
<dbReference type="PANTHER" id="PTHR11616">
    <property type="entry name" value="SODIUM/CHLORIDE DEPENDENT TRANSPORTER"/>
    <property type="match status" value="1"/>
</dbReference>
<feature type="transmembrane region" description="Helical" evidence="9">
    <location>
        <begin position="528"/>
        <end position="554"/>
    </location>
</feature>
<keyword evidence="7" id="KW-1015">Disulfide bond</keyword>
<dbReference type="InterPro" id="IPR000175">
    <property type="entry name" value="Na/ntran_symport"/>
</dbReference>
<reference evidence="11" key="1">
    <citation type="submission" date="2015-02" db="EMBL/GenBank/DDBJ databases">
        <title>Genome sequencing for Strongylocentrotus purpuratus.</title>
        <authorList>
            <person name="Murali S."/>
            <person name="Liu Y."/>
            <person name="Vee V."/>
            <person name="English A."/>
            <person name="Wang M."/>
            <person name="Skinner E."/>
            <person name="Han Y."/>
            <person name="Muzny D.M."/>
            <person name="Worley K.C."/>
            <person name="Gibbs R.A."/>
        </authorList>
    </citation>
    <scope>NUCLEOTIDE SEQUENCE</scope>
</reference>
<sequence>MSNGKEMEEVKYDLSKSAEKTVDGSCPEKEVKATVKREHWSNKMDFILSCLGWAVGLGNVWRFPYLCYRNGGGAFLVPYFLMLALSGLPLFLMELGLGQFASRGVIQIWCMAPAFKGIGLTMCMINSLVNIYYPVIIAYIFYYFFVSFARELPWKYCNPLWASENCTDPDSRSNSNGTFNGTFNGTGEYDVSTWSMTTMLPNSTNATNAIEYAKRPAQEFWDNFVLQRSSGLHDTGVIRWQLLLCLALVWILTFLALVKGVKSVGKVVYFTATFPYIVLTILLIRGLTLEGSLDGILYYIRPNFSRLKDPRVWKDAAAQIFYSLGPSWGGLLTMASYNKFNNNFYRDGIIIALLNCSTSIFAGFVIFSVVGFMSFDSGLPIDKVATSGPGLVFVVYPEALARMPFAPLWSVLFFFMFITIGLDSQFVDVETVVSGLYDIVEENIPYMRGRKTLLTGIISFVTFLIGILLVTQSGIYWLTLIDNFASTFTTLVVAVSECLVISYVYGAGRFVEDLKVMLGYRIPVYWQIAWMFIAPFVIVFIFIFFCVVYQPLIYDASYTYPQWGETLGWLMALSAMIFIPGYFLFFFLFKTEGSIRERFHTCLSPSEKWGPLRNEDRLLAGYPLLEGHDAEDINQTTV</sequence>
<dbReference type="GeneID" id="105442292"/>
<feature type="binding site" evidence="6">
    <location>
        <position position="355"/>
    </location>
    <ligand>
        <name>Na(+)</name>
        <dbReference type="ChEBI" id="CHEBI:29101"/>
        <label>1</label>
    </ligand>
</feature>
<evidence type="ECO:0000256" key="2">
    <source>
        <dbReference type="ARBA" id="ARBA00022448"/>
    </source>
</evidence>
<dbReference type="EnsemblMetazoa" id="XM_030980479">
    <property type="protein sequence ID" value="XP_030836339"/>
    <property type="gene ID" value="LOC105442292"/>
</dbReference>
<evidence type="ECO:0000256" key="8">
    <source>
        <dbReference type="RuleBase" id="RU003732"/>
    </source>
</evidence>
<comment type="subcellular location">
    <subcellularLocation>
        <location evidence="1">Membrane</location>
        <topology evidence="1">Multi-pass membrane protein</topology>
    </subcellularLocation>
</comment>
<feature type="transmembrane region" description="Helical" evidence="9">
    <location>
        <begin position="46"/>
        <end position="64"/>
    </location>
</feature>
<keyword evidence="8" id="KW-0769">Symport</keyword>
<protein>
    <recommendedName>
        <fullName evidence="8">Transporter</fullName>
    </recommendedName>
</protein>
<feature type="transmembrane region" description="Helical" evidence="9">
    <location>
        <begin position="453"/>
        <end position="478"/>
    </location>
</feature>
<feature type="transmembrane region" description="Helical" evidence="9">
    <location>
        <begin position="349"/>
        <end position="373"/>
    </location>
</feature>
<dbReference type="OMA" id="AWSIAPI"/>
<keyword evidence="3 8" id="KW-0812">Transmembrane</keyword>
<dbReference type="OrthoDB" id="6581954at2759"/>
<feature type="transmembrane region" description="Helical" evidence="9">
    <location>
        <begin position="316"/>
        <end position="337"/>
    </location>
</feature>
<evidence type="ECO:0000256" key="9">
    <source>
        <dbReference type="SAM" id="Phobius"/>
    </source>
</evidence>
<reference evidence="10" key="2">
    <citation type="submission" date="2021-01" db="UniProtKB">
        <authorList>
            <consortium name="EnsemblMetazoa"/>
        </authorList>
    </citation>
    <scope>IDENTIFICATION</scope>
</reference>
<feature type="transmembrane region" description="Helical" evidence="9">
    <location>
        <begin position="118"/>
        <end position="145"/>
    </location>
</feature>
<feature type="binding site" evidence="6">
    <location>
        <position position="424"/>
    </location>
    <ligand>
        <name>Na(+)</name>
        <dbReference type="ChEBI" id="CHEBI:29101"/>
        <label>1</label>
    </ligand>
</feature>
<feature type="transmembrane region" description="Helical" evidence="9">
    <location>
        <begin position="484"/>
        <end position="507"/>
    </location>
</feature>
<organism evidence="10 11">
    <name type="scientific">Strongylocentrotus purpuratus</name>
    <name type="common">Purple sea urchin</name>
    <dbReference type="NCBI Taxonomy" id="7668"/>
    <lineage>
        <taxon>Eukaryota</taxon>
        <taxon>Metazoa</taxon>
        <taxon>Echinodermata</taxon>
        <taxon>Eleutherozoa</taxon>
        <taxon>Echinozoa</taxon>
        <taxon>Echinoidea</taxon>
        <taxon>Euechinoidea</taxon>
        <taxon>Echinacea</taxon>
        <taxon>Camarodonta</taxon>
        <taxon>Echinidea</taxon>
        <taxon>Strongylocentrotidae</taxon>
        <taxon>Strongylocentrotus</taxon>
    </lineage>
</organism>